<dbReference type="SUPFAM" id="SSF48452">
    <property type="entry name" value="TPR-like"/>
    <property type="match status" value="1"/>
</dbReference>
<accession>A0A640VMC7</accession>
<dbReference type="AlphaFoldDB" id="A0A640VMC7"/>
<keyword evidence="2 6" id="KW-0812">Transmembrane</keyword>
<dbReference type="GO" id="GO:0016020">
    <property type="term" value="C:membrane"/>
    <property type="evidence" value="ECO:0007669"/>
    <property type="project" value="UniProtKB-SubCell"/>
</dbReference>
<dbReference type="Pfam" id="PF07219">
    <property type="entry name" value="HemY_N"/>
    <property type="match status" value="1"/>
</dbReference>
<sequence length="501" mass="55002">MLWSLIKIILFIGAVALLALGAAYLLESEGGVQVTVMGSEYTFGPLQSTIAIVALVVAVWILLKLLSLLLATWHFLNGDETALSRYFDRSRERKGYDALSDGMMALASGEGRVAMAKAAKADRYLNKPELTNLLTAQAAEMAGDRRKAEETYKKLVTNDATRFVGVRGILKQKLADGDTETALKLAEKAFSIKPKHEETQDVLLRLQAQKEDWSGARQTLSAKLKYGSLPRDVHKRRDAVLALSEAKELLQDDASIEMQEKAVEANKLSPDLIPAAVMAAQSYIEKGKPRYATRLLKKAWETMPHPDLASTFAAIQPDETPDQRIKRFALLTRINAQNPETRMLLAELHIANEDFPEARRALGDLVETDPTARSVTLMAAIERGEGADDAVVRGWLARALSVSRGPQWICENCQHIHAEWAPICENCDSFDTLAWKTPPMSEVAMPGGVQMLPLIVGAVEDQTSASDEVASSEADEIEDAELLVAEEVSQDEAPAPEEKRA</sequence>
<organism evidence="8 9">
    <name type="scientific">Roseobacter cerasinus</name>
    <dbReference type="NCBI Taxonomy" id="2602289"/>
    <lineage>
        <taxon>Bacteria</taxon>
        <taxon>Pseudomonadati</taxon>
        <taxon>Pseudomonadota</taxon>
        <taxon>Alphaproteobacteria</taxon>
        <taxon>Rhodobacterales</taxon>
        <taxon>Roseobacteraceae</taxon>
        <taxon>Roseobacter</taxon>
    </lineage>
</organism>
<feature type="region of interest" description="Disordered" evidence="5">
    <location>
        <begin position="462"/>
        <end position="501"/>
    </location>
</feature>
<feature type="domain" description="HemY N-terminal" evidence="7">
    <location>
        <begin position="30"/>
        <end position="143"/>
    </location>
</feature>
<dbReference type="OrthoDB" id="9798343at2"/>
<protein>
    <submittedName>
        <fullName evidence="8">Heme biosynthesis protein HemY</fullName>
    </submittedName>
</protein>
<dbReference type="InterPro" id="IPR016982">
    <property type="entry name" value="Mms48"/>
</dbReference>
<proteinExistence type="predicted"/>
<dbReference type="EMBL" id="BLIV01000002">
    <property type="protein sequence ID" value="GFE49393.1"/>
    <property type="molecule type" value="Genomic_DNA"/>
</dbReference>
<evidence type="ECO:0000256" key="6">
    <source>
        <dbReference type="SAM" id="Phobius"/>
    </source>
</evidence>
<dbReference type="InterPro" id="IPR010817">
    <property type="entry name" value="HemY_N"/>
</dbReference>
<feature type="transmembrane region" description="Helical" evidence="6">
    <location>
        <begin position="49"/>
        <end position="76"/>
    </location>
</feature>
<reference evidence="8 9" key="1">
    <citation type="submission" date="2019-12" db="EMBL/GenBank/DDBJ databases">
        <title>Roseobacter cerasinus sp. nov., isolated from seawater around aquaculture.</title>
        <authorList>
            <person name="Muramatsu S."/>
            <person name="Takabe Y."/>
            <person name="Mori K."/>
            <person name="Takaichi S."/>
            <person name="Hanada S."/>
        </authorList>
    </citation>
    <scope>NUCLEOTIDE SEQUENCE [LARGE SCALE GENOMIC DNA]</scope>
    <source>
        <strain evidence="8 9">AI77</strain>
    </source>
</reference>
<name>A0A640VMC7_9RHOB</name>
<evidence type="ECO:0000256" key="4">
    <source>
        <dbReference type="ARBA" id="ARBA00023136"/>
    </source>
</evidence>
<dbReference type="Gene3D" id="1.25.40.10">
    <property type="entry name" value="Tetratricopeptide repeat domain"/>
    <property type="match status" value="2"/>
</dbReference>
<dbReference type="Proteomes" id="UP000436522">
    <property type="component" value="Unassembled WGS sequence"/>
</dbReference>
<evidence type="ECO:0000256" key="3">
    <source>
        <dbReference type="ARBA" id="ARBA00022989"/>
    </source>
</evidence>
<comment type="subcellular location">
    <subcellularLocation>
        <location evidence="1">Membrane</location>
    </subcellularLocation>
</comment>
<evidence type="ECO:0000256" key="1">
    <source>
        <dbReference type="ARBA" id="ARBA00004370"/>
    </source>
</evidence>
<dbReference type="RefSeq" id="WP_159975266.1">
    <property type="nucleotide sequence ID" value="NZ_BLIV01000002.1"/>
</dbReference>
<dbReference type="PIRSF" id="PIRSF031802">
    <property type="entry name" value="UCP031802"/>
    <property type="match status" value="1"/>
</dbReference>
<keyword evidence="4 6" id="KW-0472">Membrane</keyword>
<evidence type="ECO:0000256" key="2">
    <source>
        <dbReference type="ARBA" id="ARBA00022692"/>
    </source>
</evidence>
<dbReference type="InterPro" id="IPR011990">
    <property type="entry name" value="TPR-like_helical_dom_sf"/>
</dbReference>
<keyword evidence="9" id="KW-1185">Reference proteome</keyword>
<evidence type="ECO:0000313" key="9">
    <source>
        <dbReference type="Proteomes" id="UP000436522"/>
    </source>
</evidence>
<evidence type="ECO:0000313" key="8">
    <source>
        <dbReference type="EMBL" id="GFE49393.1"/>
    </source>
</evidence>
<comment type="caution">
    <text evidence="8">The sequence shown here is derived from an EMBL/GenBank/DDBJ whole genome shotgun (WGS) entry which is preliminary data.</text>
</comment>
<keyword evidence="3 6" id="KW-1133">Transmembrane helix</keyword>
<evidence type="ECO:0000259" key="7">
    <source>
        <dbReference type="Pfam" id="PF07219"/>
    </source>
</evidence>
<evidence type="ECO:0000256" key="5">
    <source>
        <dbReference type="SAM" id="MobiDB-lite"/>
    </source>
</evidence>
<dbReference type="Pfam" id="PF14559">
    <property type="entry name" value="TPR_19"/>
    <property type="match status" value="1"/>
</dbReference>
<gene>
    <name evidence="8" type="ORF">So717_11460</name>
</gene>